<keyword evidence="2" id="KW-1133">Transmembrane helix</keyword>
<keyword evidence="2" id="KW-0812">Transmembrane</keyword>
<accession>A0A4Y7TGG6</accession>
<comment type="caution">
    <text evidence="3">The sequence shown here is derived from an EMBL/GenBank/DDBJ whole genome shotgun (WGS) entry which is preliminary data.</text>
</comment>
<evidence type="ECO:0000313" key="4">
    <source>
        <dbReference type="Proteomes" id="UP000298030"/>
    </source>
</evidence>
<dbReference type="Gene3D" id="2.60.120.260">
    <property type="entry name" value="Galactose-binding domain-like"/>
    <property type="match status" value="2"/>
</dbReference>
<feature type="region of interest" description="Disordered" evidence="1">
    <location>
        <begin position="276"/>
        <end position="380"/>
    </location>
</feature>
<organism evidence="3 4">
    <name type="scientific">Coprinellus micaceus</name>
    <name type="common">Glistening ink-cap mushroom</name>
    <name type="synonym">Coprinus micaceus</name>
    <dbReference type="NCBI Taxonomy" id="71717"/>
    <lineage>
        <taxon>Eukaryota</taxon>
        <taxon>Fungi</taxon>
        <taxon>Dikarya</taxon>
        <taxon>Basidiomycota</taxon>
        <taxon>Agaricomycotina</taxon>
        <taxon>Agaricomycetes</taxon>
        <taxon>Agaricomycetidae</taxon>
        <taxon>Agaricales</taxon>
        <taxon>Agaricineae</taxon>
        <taxon>Psathyrellaceae</taxon>
        <taxon>Coprinellus</taxon>
    </lineage>
</organism>
<evidence type="ECO:0000313" key="3">
    <source>
        <dbReference type="EMBL" id="TEB33267.1"/>
    </source>
</evidence>
<feature type="compositionally biased region" description="Low complexity" evidence="1">
    <location>
        <begin position="288"/>
        <end position="307"/>
    </location>
</feature>
<name>A0A4Y7TGG6_COPMI</name>
<feature type="compositionally biased region" description="Low complexity" evidence="1">
    <location>
        <begin position="350"/>
        <end position="380"/>
    </location>
</feature>
<reference evidence="3 4" key="1">
    <citation type="journal article" date="2019" name="Nat. Ecol. Evol.">
        <title>Megaphylogeny resolves global patterns of mushroom evolution.</title>
        <authorList>
            <person name="Varga T."/>
            <person name="Krizsan K."/>
            <person name="Foldi C."/>
            <person name="Dima B."/>
            <person name="Sanchez-Garcia M."/>
            <person name="Sanchez-Ramirez S."/>
            <person name="Szollosi G.J."/>
            <person name="Szarkandi J.G."/>
            <person name="Papp V."/>
            <person name="Albert L."/>
            <person name="Andreopoulos W."/>
            <person name="Angelini C."/>
            <person name="Antonin V."/>
            <person name="Barry K.W."/>
            <person name="Bougher N.L."/>
            <person name="Buchanan P."/>
            <person name="Buyck B."/>
            <person name="Bense V."/>
            <person name="Catcheside P."/>
            <person name="Chovatia M."/>
            <person name="Cooper J."/>
            <person name="Damon W."/>
            <person name="Desjardin D."/>
            <person name="Finy P."/>
            <person name="Geml J."/>
            <person name="Haridas S."/>
            <person name="Hughes K."/>
            <person name="Justo A."/>
            <person name="Karasinski D."/>
            <person name="Kautmanova I."/>
            <person name="Kiss B."/>
            <person name="Kocsube S."/>
            <person name="Kotiranta H."/>
            <person name="LaButti K.M."/>
            <person name="Lechner B.E."/>
            <person name="Liimatainen K."/>
            <person name="Lipzen A."/>
            <person name="Lukacs Z."/>
            <person name="Mihaltcheva S."/>
            <person name="Morgado L.N."/>
            <person name="Niskanen T."/>
            <person name="Noordeloos M.E."/>
            <person name="Ohm R.A."/>
            <person name="Ortiz-Santana B."/>
            <person name="Ovrebo C."/>
            <person name="Racz N."/>
            <person name="Riley R."/>
            <person name="Savchenko A."/>
            <person name="Shiryaev A."/>
            <person name="Soop K."/>
            <person name="Spirin V."/>
            <person name="Szebenyi C."/>
            <person name="Tomsovsky M."/>
            <person name="Tulloss R.E."/>
            <person name="Uehling J."/>
            <person name="Grigoriev I.V."/>
            <person name="Vagvolgyi C."/>
            <person name="Papp T."/>
            <person name="Martin F.M."/>
            <person name="Miettinen O."/>
            <person name="Hibbett D.S."/>
            <person name="Nagy L.G."/>
        </authorList>
    </citation>
    <scope>NUCLEOTIDE SEQUENCE [LARGE SCALE GENOMIC DNA]</scope>
    <source>
        <strain evidence="3 4">FP101781</strain>
    </source>
</reference>
<dbReference type="Proteomes" id="UP000298030">
    <property type="component" value="Unassembled WGS sequence"/>
</dbReference>
<dbReference type="OrthoDB" id="3013353at2759"/>
<keyword evidence="2" id="KW-0472">Membrane</keyword>
<proteinExistence type="predicted"/>
<feature type="transmembrane region" description="Helical" evidence="2">
    <location>
        <begin position="384"/>
        <end position="407"/>
    </location>
</feature>
<feature type="compositionally biased region" description="Low complexity" evidence="1">
    <location>
        <begin position="314"/>
        <end position="333"/>
    </location>
</feature>
<dbReference type="AlphaFoldDB" id="A0A4Y7TGG6"/>
<dbReference type="STRING" id="71717.A0A4Y7TGG6"/>
<evidence type="ECO:0000256" key="2">
    <source>
        <dbReference type="SAM" id="Phobius"/>
    </source>
</evidence>
<evidence type="ECO:0000256" key="1">
    <source>
        <dbReference type="SAM" id="MobiDB-lite"/>
    </source>
</evidence>
<keyword evidence="4" id="KW-1185">Reference proteome</keyword>
<sequence>MTEPTRWVVIDDRDSRVQYSSGWSAVSGDTYNNQGNFGPTYRNSLHGTGTDGASLSFKFTGSAARIKGTTALQIDSAGVPNPDWECILDGRVVKRANPFQYVENNWVFCAFDNLPGGEHTIGLNAKPKGRNFWFDYIEYRPTGTVDNEVVVAGRDDADLSYSTGWAALANVGHNTMIRGSTATFRFIGTGIGLYAMFPTELPHNEGQATYSIDNGPSTTFTIPGGGDISVYNRKIFEVTGLSKQAHTIVITYTSTGRTTPLVVAQMFIEGGTNVRASASSNGGGSSGGSSSSGSSTTVTTANPNTSTISVVDPSTNTAAAAASGTFSTSSSTTPGTVILPGDNATPSDVAGSPSDAKSGGSGSASDPAGSSADGSSSSQSNTPIGAIVGAVLGAIAVLLLLFLLMWYRRRRRIQLRHDAGYQSSPFSMTRNGHHSPDPPAMYTNQPIPSISAVHGSEPPLIDDTLSGTTPSSSMQASVYPAVHSKSGPAFNSPYISNHSPYNDGVSPNEAVSSVTRLVPNRLHHQHHHQQSSVDHSVSAYSGYTTHTNSSLSSAPSRAVFHEDSGIRLPAPNSQGIVEYPPMYSAR</sequence>
<dbReference type="EMBL" id="QPFP01000013">
    <property type="protein sequence ID" value="TEB33267.1"/>
    <property type="molecule type" value="Genomic_DNA"/>
</dbReference>
<gene>
    <name evidence="3" type="ORF">FA13DRAFT_1627518</name>
</gene>
<protein>
    <submittedName>
        <fullName evidence="3">Uncharacterized protein</fullName>
    </submittedName>
</protein>